<dbReference type="InterPro" id="IPR000182">
    <property type="entry name" value="GNAT_dom"/>
</dbReference>
<dbReference type="SUPFAM" id="SSF55729">
    <property type="entry name" value="Acyl-CoA N-acyltransferases (Nat)"/>
    <property type="match status" value="1"/>
</dbReference>
<accession>A0ABQ0AD30</accession>
<name>A0ABQ0AD30_9GAMM</name>
<evidence type="ECO:0000313" key="2">
    <source>
        <dbReference type="EMBL" id="GAA6169546.1"/>
    </source>
</evidence>
<keyword evidence="3" id="KW-1185">Reference proteome</keyword>
<dbReference type="Pfam" id="PF00583">
    <property type="entry name" value="Acetyltransf_1"/>
    <property type="match status" value="1"/>
</dbReference>
<sequence>MNIFLKDVDSSNYEAVCDLEVFEEQEEYVACNMWSLVESRYNKGHTCKAIYQDDTPVGFLMWVQESPEQVSIWRFMVDKNYQKEGIGSVALKIALEEIMRTPNLKIIEICYNPQNPVAKEFYSRYGFQEVGMDEEDEDMLAQILL</sequence>
<organism evidence="2 3">
    <name type="scientific">Sessilibacter corallicola</name>
    <dbReference type="NCBI Taxonomy" id="2904075"/>
    <lineage>
        <taxon>Bacteria</taxon>
        <taxon>Pseudomonadati</taxon>
        <taxon>Pseudomonadota</taxon>
        <taxon>Gammaproteobacteria</taxon>
        <taxon>Cellvibrionales</taxon>
        <taxon>Cellvibrionaceae</taxon>
        <taxon>Sessilibacter</taxon>
    </lineage>
</organism>
<dbReference type="InterPro" id="IPR016181">
    <property type="entry name" value="Acyl_CoA_acyltransferase"/>
</dbReference>
<protein>
    <submittedName>
        <fullName evidence="2">GNAT family N-acetyltransferase</fullName>
    </submittedName>
</protein>
<reference evidence="2 3" key="1">
    <citation type="submission" date="2024-04" db="EMBL/GenBank/DDBJ databases">
        <title>Draft genome sequence of Sessilibacter corallicola NBRC 116591.</title>
        <authorList>
            <person name="Miyakawa T."/>
            <person name="Kusuya Y."/>
            <person name="Miura T."/>
        </authorList>
    </citation>
    <scope>NUCLEOTIDE SEQUENCE [LARGE SCALE GENOMIC DNA]</scope>
    <source>
        <strain evidence="2 3">KU-00831-HH</strain>
    </source>
</reference>
<dbReference type="PROSITE" id="PS51186">
    <property type="entry name" value="GNAT"/>
    <property type="match status" value="1"/>
</dbReference>
<evidence type="ECO:0000313" key="3">
    <source>
        <dbReference type="Proteomes" id="UP001465153"/>
    </source>
</evidence>
<dbReference type="CDD" id="cd04301">
    <property type="entry name" value="NAT_SF"/>
    <property type="match status" value="1"/>
</dbReference>
<dbReference type="EMBL" id="BAABWN010000012">
    <property type="protein sequence ID" value="GAA6169546.1"/>
    <property type="molecule type" value="Genomic_DNA"/>
</dbReference>
<gene>
    <name evidence="2" type="ORF">NBRC116591_33570</name>
</gene>
<feature type="domain" description="N-acetyltransferase" evidence="1">
    <location>
        <begin position="3"/>
        <end position="145"/>
    </location>
</feature>
<dbReference type="Gene3D" id="3.40.630.30">
    <property type="match status" value="1"/>
</dbReference>
<evidence type="ECO:0000259" key="1">
    <source>
        <dbReference type="PROSITE" id="PS51186"/>
    </source>
</evidence>
<dbReference type="RefSeq" id="WP_353304047.1">
    <property type="nucleotide sequence ID" value="NZ_BAABWN010000012.1"/>
</dbReference>
<proteinExistence type="predicted"/>
<dbReference type="Proteomes" id="UP001465153">
    <property type="component" value="Unassembled WGS sequence"/>
</dbReference>
<comment type="caution">
    <text evidence="2">The sequence shown here is derived from an EMBL/GenBank/DDBJ whole genome shotgun (WGS) entry which is preliminary data.</text>
</comment>